<evidence type="ECO:0000256" key="6">
    <source>
        <dbReference type="ARBA" id="ARBA00023136"/>
    </source>
</evidence>
<dbReference type="PROSITE" id="PS50885">
    <property type="entry name" value="HAMP"/>
    <property type="match status" value="1"/>
</dbReference>
<evidence type="ECO:0000313" key="9">
    <source>
        <dbReference type="EMBL" id="MBM7573032.1"/>
    </source>
</evidence>
<evidence type="ECO:0000256" key="3">
    <source>
        <dbReference type="ARBA" id="ARBA00022553"/>
    </source>
</evidence>
<dbReference type="PANTHER" id="PTHR34220:SF7">
    <property type="entry name" value="SENSOR HISTIDINE KINASE YPDA"/>
    <property type="match status" value="1"/>
</dbReference>
<reference evidence="9 10" key="1">
    <citation type="submission" date="2021-01" db="EMBL/GenBank/DDBJ databases">
        <title>Genomic Encyclopedia of Type Strains, Phase IV (KMG-IV): sequencing the most valuable type-strain genomes for metagenomic binning, comparative biology and taxonomic classification.</title>
        <authorList>
            <person name="Goeker M."/>
        </authorList>
    </citation>
    <scope>NUCLEOTIDE SEQUENCE [LARGE SCALE GENOMIC DNA]</scope>
    <source>
        <strain evidence="9 10">DSM 23711</strain>
    </source>
</reference>
<protein>
    <submittedName>
        <fullName evidence="9">Two-component system sensor histidine kinase YesM</fullName>
        <ecNumber evidence="9">2.7.13.3</ecNumber>
    </submittedName>
</protein>
<dbReference type="InterPro" id="IPR010559">
    <property type="entry name" value="Sig_transdc_His_kin_internal"/>
</dbReference>
<dbReference type="Proteomes" id="UP001296943">
    <property type="component" value="Unassembled WGS sequence"/>
</dbReference>
<dbReference type="InterPro" id="IPR036890">
    <property type="entry name" value="HATPase_C_sf"/>
</dbReference>
<evidence type="ECO:0000256" key="1">
    <source>
        <dbReference type="ARBA" id="ARBA00004651"/>
    </source>
</evidence>
<keyword evidence="7" id="KW-0812">Transmembrane</keyword>
<dbReference type="SUPFAM" id="SSF158472">
    <property type="entry name" value="HAMP domain-like"/>
    <property type="match status" value="1"/>
</dbReference>
<keyword evidence="6 7" id="KW-0472">Membrane</keyword>
<keyword evidence="3" id="KW-0597">Phosphoprotein</keyword>
<keyword evidence="10" id="KW-1185">Reference proteome</keyword>
<evidence type="ECO:0000256" key="7">
    <source>
        <dbReference type="SAM" id="Phobius"/>
    </source>
</evidence>
<keyword evidence="2" id="KW-1003">Cell membrane</keyword>
<dbReference type="Pfam" id="PF06580">
    <property type="entry name" value="His_kinase"/>
    <property type="match status" value="1"/>
</dbReference>
<dbReference type="Gene3D" id="6.10.340.10">
    <property type="match status" value="1"/>
</dbReference>
<dbReference type="EC" id="2.7.13.3" evidence="9"/>
<comment type="caution">
    <text evidence="9">The sequence shown here is derived from an EMBL/GenBank/DDBJ whole genome shotgun (WGS) entry which is preliminary data.</text>
</comment>
<dbReference type="InterPro" id="IPR003660">
    <property type="entry name" value="HAMP_dom"/>
</dbReference>
<dbReference type="RefSeq" id="WP_204501700.1">
    <property type="nucleotide sequence ID" value="NZ_JAFBDR010000025.1"/>
</dbReference>
<dbReference type="EMBL" id="JAFBDR010000025">
    <property type="protein sequence ID" value="MBM7573032.1"/>
    <property type="molecule type" value="Genomic_DNA"/>
</dbReference>
<accession>A0ABS2N4I4</accession>
<feature type="domain" description="HAMP" evidence="8">
    <location>
        <begin position="316"/>
        <end position="368"/>
    </location>
</feature>
<dbReference type="PANTHER" id="PTHR34220">
    <property type="entry name" value="SENSOR HISTIDINE KINASE YPDA"/>
    <property type="match status" value="1"/>
</dbReference>
<dbReference type="Gene3D" id="3.30.565.10">
    <property type="entry name" value="Histidine kinase-like ATPase, C-terminal domain"/>
    <property type="match status" value="1"/>
</dbReference>
<organism evidence="9 10">
    <name type="scientific">Aquibacillus albus</name>
    <dbReference type="NCBI Taxonomy" id="1168171"/>
    <lineage>
        <taxon>Bacteria</taxon>
        <taxon>Bacillati</taxon>
        <taxon>Bacillota</taxon>
        <taxon>Bacilli</taxon>
        <taxon>Bacillales</taxon>
        <taxon>Bacillaceae</taxon>
        <taxon>Aquibacillus</taxon>
    </lineage>
</organism>
<evidence type="ECO:0000313" key="10">
    <source>
        <dbReference type="Proteomes" id="UP001296943"/>
    </source>
</evidence>
<dbReference type="CDD" id="cd06225">
    <property type="entry name" value="HAMP"/>
    <property type="match status" value="1"/>
</dbReference>
<keyword evidence="4 9" id="KW-0808">Transferase</keyword>
<evidence type="ECO:0000256" key="2">
    <source>
        <dbReference type="ARBA" id="ARBA00022475"/>
    </source>
</evidence>
<dbReference type="InterPro" id="IPR050640">
    <property type="entry name" value="Bact_2-comp_sensor_kinase"/>
</dbReference>
<dbReference type="SMART" id="SM00304">
    <property type="entry name" value="HAMP"/>
    <property type="match status" value="1"/>
</dbReference>
<dbReference type="SUPFAM" id="SSF55874">
    <property type="entry name" value="ATPase domain of HSP90 chaperone/DNA topoisomerase II/histidine kinase"/>
    <property type="match status" value="1"/>
</dbReference>
<feature type="transmembrane region" description="Helical" evidence="7">
    <location>
        <begin position="295"/>
        <end position="319"/>
    </location>
</feature>
<dbReference type="Gene3D" id="3.30.450.20">
    <property type="entry name" value="PAS domain"/>
    <property type="match status" value="1"/>
</dbReference>
<evidence type="ECO:0000259" key="8">
    <source>
        <dbReference type="PROSITE" id="PS50885"/>
    </source>
</evidence>
<keyword evidence="7" id="KW-1133">Transmembrane helix</keyword>
<dbReference type="InterPro" id="IPR003594">
    <property type="entry name" value="HATPase_dom"/>
</dbReference>
<keyword evidence="5 9" id="KW-0418">Kinase</keyword>
<name>A0ABS2N4I4_9BACI</name>
<sequence length="587" mass="67819">MRKRFKWIDWYSIRTKMIVCFLVISIIPLFILGYLSYQYYINDLQSSVNSYTSEVIERVDKNIETYILDVDNILNNFDDYYTIQYLRLDEAGDIEGIRKYTVRLWETIQSIKKMKSDLVDIRIISQTGQTISSQGIYWTNIDNSFYSNILEAKEDRHFVVKFPYRDEFNRNVFTIGKKITSSRLSAPAIICVDIDVSFLNRIGNDIKLGERGYVYFTDGAGETNYFPVDTNNPESLKVLIKDDKILNKAKGSIAEEINGDNYLVNFKQSEVTGWNIVGVTYANEIKADFSKISKLTLLIGAGCLLVVVLISVYLTNILTNPLRDLRKVMTQFADDNLNIRAQVKTKDEIGQLAENFNYMQNRIKSLVQKTMDDQVKIRKMEKKALQELIKPHFIYNTLDSIIGLLEQNKTEEALDLIEALGMFFRTSLSHGKDVIRLRTELEHVQNYFEIQKFRFFNKFDSSMEVDDDILNYETVKLILQPIVENAIYHGVRFIDHKGIITVKGYEQNGLMILEVIDNGAGMTAEKVKHINDVLAGKEKLKDENDYFGIRNVNERIKLTYGDEYGVKFASELNKGTRVTLTLPIIEN</sequence>
<dbReference type="GO" id="GO:0004673">
    <property type="term" value="F:protein histidine kinase activity"/>
    <property type="evidence" value="ECO:0007669"/>
    <property type="project" value="UniProtKB-EC"/>
</dbReference>
<feature type="transmembrane region" description="Helical" evidence="7">
    <location>
        <begin position="20"/>
        <end position="40"/>
    </location>
</feature>
<evidence type="ECO:0000256" key="5">
    <source>
        <dbReference type="ARBA" id="ARBA00022777"/>
    </source>
</evidence>
<gene>
    <name evidence="9" type="ORF">JOC48_003580</name>
</gene>
<comment type="subcellular location">
    <subcellularLocation>
        <location evidence="1">Cell membrane</location>
        <topology evidence="1">Multi-pass membrane protein</topology>
    </subcellularLocation>
</comment>
<proteinExistence type="predicted"/>
<evidence type="ECO:0000256" key="4">
    <source>
        <dbReference type="ARBA" id="ARBA00022679"/>
    </source>
</evidence>
<dbReference type="Pfam" id="PF00672">
    <property type="entry name" value="HAMP"/>
    <property type="match status" value="1"/>
</dbReference>
<dbReference type="Pfam" id="PF02518">
    <property type="entry name" value="HATPase_c"/>
    <property type="match status" value="1"/>
</dbReference>